<accession>A0A6I4UTE1</accession>
<dbReference type="OrthoDB" id="8684664at2"/>
<keyword evidence="2" id="KW-0238">DNA-binding</keyword>
<name>A0A6I4UTE1_9SPHN</name>
<feature type="domain" description="HTH marR-type" evidence="4">
    <location>
        <begin position="1"/>
        <end position="144"/>
    </location>
</feature>
<sequence>MEAPKQSDLSFDAWPFYWLIRANVRYLDALNSALEGTGLDPSSWRVIMVLAENHWLSVSELASQANTKLSTMTKTVNRMKADGLVTTREGTVDRRVTEVTTTAKGRALAPIANDAAQHVYTRAFGRMSESSAALLNELLSELADNLR</sequence>
<dbReference type="PANTHER" id="PTHR42756:SF1">
    <property type="entry name" value="TRANSCRIPTIONAL REPRESSOR OF EMRAB OPERON"/>
    <property type="match status" value="1"/>
</dbReference>
<dbReference type="InterPro" id="IPR036390">
    <property type="entry name" value="WH_DNA-bd_sf"/>
</dbReference>
<evidence type="ECO:0000256" key="1">
    <source>
        <dbReference type="ARBA" id="ARBA00023015"/>
    </source>
</evidence>
<dbReference type="GO" id="GO:0003677">
    <property type="term" value="F:DNA binding"/>
    <property type="evidence" value="ECO:0007669"/>
    <property type="project" value="UniProtKB-KW"/>
</dbReference>
<keyword evidence="1" id="KW-0805">Transcription regulation</keyword>
<evidence type="ECO:0000313" key="6">
    <source>
        <dbReference type="Proteomes" id="UP000469159"/>
    </source>
</evidence>
<dbReference type="EMBL" id="WTYK01000005">
    <property type="protein sequence ID" value="MXP42041.1"/>
    <property type="molecule type" value="Genomic_DNA"/>
</dbReference>
<evidence type="ECO:0000256" key="2">
    <source>
        <dbReference type="ARBA" id="ARBA00023125"/>
    </source>
</evidence>
<gene>
    <name evidence="5" type="ORF">GRI75_10355</name>
</gene>
<dbReference type="AlphaFoldDB" id="A0A6I4UTE1"/>
<dbReference type="InterPro" id="IPR036388">
    <property type="entry name" value="WH-like_DNA-bd_sf"/>
</dbReference>
<evidence type="ECO:0000259" key="4">
    <source>
        <dbReference type="PROSITE" id="PS50995"/>
    </source>
</evidence>
<dbReference type="SMART" id="SM00347">
    <property type="entry name" value="HTH_MARR"/>
    <property type="match status" value="1"/>
</dbReference>
<dbReference type="SUPFAM" id="SSF46785">
    <property type="entry name" value="Winged helix' DNA-binding domain"/>
    <property type="match status" value="1"/>
</dbReference>
<dbReference type="Proteomes" id="UP000469159">
    <property type="component" value="Unassembled WGS sequence"/>
</dbReference>
<protein>
    <submittedName>
        <fullName evidence="5">MarR family transcriptional regulator</fullName>
    </submittedName>
</protein>
<reference evidence="5 6" key="1">
    <citation type="submission" date="2019-12" db="EMBL/GenBank/DDBJ databases">
        <title>Genomic-based taxomic classification of the family Erythrobacteraceae.</title>
        <authorList>
            <person name="Xu L."/>
        </authorList>
    </citation>
    <scope>NUCLEOTIDE SEQUENCE [LARGE SCALE GENOMIC DNA]</scope>
    <source>
        <strain evidence="5 6">MCCC 1K02066</strain>
    </source>
</reference>
<proteinExistence type="predicted"/>
<evidence type="ECO:0000313" key="5">
    <source>
        <dbReference type="EMBL" id="MXP42041.1"/>
    </source>
</evidence>
<dbReference type="Gene3D" id="1.10.10.10">
    <property type="entry name" value="Winged helix-like DNA-binding domain superfamily/Winged helix DNA-binding domain"/>
    <property type="match status" value="1"/>
</dbReference>
<keyword evidence="6" id="KW-1185">Reference proteome</keyword>
<comment type="caution">
    <text evidence="5">The sequence shown here is derived from an EMBL/GenBank/DDBJ whole genome shotgun (WGS) entry which is preliminary data.</text>
</comment>
<dbReference type="PROSITE" id="PS50995">
    <property type="entry name" value="HTH_MARR_2"/>
    <property type="match status" value="1"/>
</dbReference>
<dbReference type="PRINTS" id="PR00598">
    <property type="entry name" value="HTHMARR"/>
</dbReference>
<dbReference type="PANTHER" id="PTHR42756">
    <property type="entry name" value="TRANSCRIPTIONAL REGULATOR, MARR"/>
    <property type="match status" value="1"/>
</dbReference>
<keyword evidence="3" id="KW-0804">Transcription</keyword>
<dbReference type="RefSeq" id="WP_160746895.1">
    <property type="nucleotide sequence ID" value="NZ_WTYK01000005.1"/>
</dbReference>
<evidence type="ECO:0000256" key="3">
    <source>
        <dbReference type="ARBA" id="ARBA00023163"/>
    </source>
</evidence>
<dbReference type="InterPro" id="IPR000835">
    <property type="entry name" value="HTH_MarR-typ"/>
</dbReference>
<dbReference type="GO" id="GO:0003700">
    <property type="term" value="F:DNA-binding transcription factor activity"/>
    <property type="evidence" value="ECO:0007669"/>
    <property type="project" value="InterPro"/>
</dbReference>
<dbReference type="Pfam" id="PF12802">
    <property type="entry name" value="MarR_2"/>
    <property type="match status" value="1"/>
</dbReference>
<organism evidence="5 6">
    <name type="scientific">Croceibacterium soli</name>
    <dbReference type="NCBI Taxonomy" id="1739690"/>
    <lineage>
        <taxon>Bacteria</taxon>
        <taxon>Pseudomonadati</taxon>
        <taxon>Pseudomonadota</taxon>
        <taxon>Alphaproteobacteria</taxon>
        <taxon>Sphingomonadales</taxon>
        <taxon>Erythrobacteraceae</taxon>
        <taxon>Croceibacterium</taxon>
    </lineage>
</organism>